<dbReference type="OrthoDB" id="197206at2759"/>
<dbReference type="PANTHER" id="PTHR11328:SF24">
    <property type="entry name" value="MAJOR FACILITATOR SUPERFAMILY (MFS) PROFILE DOMAIN-CONTAINING PROTEIN"/>
    <property type="match status" value="1"/>
</dbReference>
<dbReference type="AlphaFoldDB" id="A0A8J6AZA3"/>
<sequence length="501" mass="53878">MESVQESPIGPLIQDNSDTEGGDTIDASSDGPRQLSLLRKIMFACGEFGWSLTAFSVSTLVSYFYMPPVQDGTAKFSTFISQHGFLIIFTSVGLINAVARVFDAVTDPLVAGLSDRSNFRLGKRKTFMIAAIVPFSLSSVFAFIPLVGHESVINAVWLLALMVVFYWSMTCYVAPYSALLPEVGHTIAERLNMSTMLAIAWALGYGGGNCIYLTSAAVGALGLSNVHAFQVGVALNALVGFIAMLMPILAVREGVHTVHMPAKENIFTSFLTAMANGPFRVFGVCVCTFFLVQTFMTSGMVYYVTVLYDASSLWATLLMAVVFIIAFLLQAPINYVAHKLGRKILMVTGFALLSVDFLMLAALTHVPVLSTVQLALIIVTIAYPISVFLMLPNAIISEIAVADAIETGREGKSGMFFAAKTFSNKVGISAANLIFPSLLLLGKSSAHPFGVRAIALTGSGASVVGVVISLFFREGHITRVIREHQSRVEQAGVDEEQTTLL</sequence>
<comment type="similarity">
    <text evidence="1">Belongs to the major facilitator superfamily.</text>
</comment>
<dbReference type="InterPro" id="IPR039672">
    <property type="entry name" value="MFS_2"/>
</dbReference>
<feature type="transmembrane region" description="Helical" evidence="3">
    <location>
        <begin position="453"/>
        <end position="472"/>
    </location>
</feature>
<keyword evidence="3" id="KW-1133">Transmembrane helix</keyword>
<protein>
    <submittedName>
        <fullName evidence="4">MFS/sugar transport protein</fullName>
    </submittedName>
</protein>
<keyword evidence="5" id="KW-1185">Reference proteome</keyword>
<feature type="transmembrane region" description="Helical" evidence="3">
    <location>
        <begin position="85"/>
        <end position="105"/>
    </location>
</feature>
<dbReference type="SUPFAM" id="SSF103473">
    <property type="entry name" value="MFS general substrate transporter"/>
    <property type="match status" value="1"/>
</dbReference>
<gene>
    <name evidence="4" type="ORF">J8273_0269</name>
</gene>
<feature type="transmembrane region" description="Helical" evidence="3">
    <location>
        <begin position="344"/>
        <end position="366"/>
    </location>
</feature>
<evidence type="ECO:0000256" key="2">
    <source>
        <dbReference type="SAM" id="MobiDB-lite"/>
    </source>
</evidence>
<organism evidence="4 5">
    <name type="scientific">Carpediemonas membranifera</name>
    <dbReference type="NCBI Taxonomy" id="201153"/>
    <lineage>
        <taxon>Eukaryota</taxon>
        <taxon>Metamonada</taxon>
        <taxon>Carpediemonas-like organisms</taxon>
        <taxon>Carpediemonas</taxon>
    </lineage>
</organism>
<feature type="transmembrane region" description="Helical" evidence="3">
    <location>
        <begin position="126"/>
        <end position="146"/>
    </location>
</feature>
<keyword evidence="3" id="KW-0812">Transmembrane</keyword>
<dbReference type="InterPro" id="IPR036259">
    <property type="entry name" value="MFS_trans_sf"/>
</dbReference>
<dbReference type="Pfam" id="PF13347">
    <property type="entry name" value="MFS_2"/>
    <property type="match status" value="1"/>
</dbReference>
<name>A0A8J6AZA3_9EUKA</name>
<evidence type="ECO:0000313" key="4">
    <source>
        <dbReference type="EMBL" id="KAG9395055.1"/>
    </source>
</evidence>
<proteinExistence type="inferred from homology"/>
<dbReference type="GO" id="GO:0008643">
    <property type="term" value="P:carbohydrate transport"/>
    <property type="evidence" value="ECO:0007669"/>
    <property type="project" value="InterPro"/>
</dbReference>
<evidence type="ECO:0000256" key="3">
    <source>
        <dbReference type="SAM" id="Phobius"/>
    </source>
</evidence>
<keyword evidence="3" id="KW-0472">Membrane</keyword>
<feature type="transmembrane region" description="Helical" evidence="3">
    <location>
        <begin position="195"/>
        <end position="223"/>
    </location>
</feature>
<dbReference type="Proteomes" id="UP000717585">
    <property type="component" value="Unassembled WGS sequence"/>
</dbReference>
<dbReference type="GO" id="GO:0005886">
    <property type="term" value="C:plasma membrane"/>
    <property type="evidence" value="ECO:0007669"/>
    <property type="project" value="TreeGrafter"/>
</dbReference>
<evidence type="ECO:0000256" key="1">
    <source>
        <dbReference type="ARBA" id="ARBA00008335"/>
    </source>
</evidence>
<feature type="transmembrane region" description="Helical" evidence="3">
    <location>
        <begin position="229"/>
        <end position="251"/>
    </location>
</feature>
<dbReference type="PANTHER" id="PTHR11328">
    <property type="entry name" value="MAJOR FACILITATOR SUPERFAMILY DOMAIN-CONTAINING PROTEIN"/>
    <property type="match status" value="1"/>
</dbReference>
<dbReference type="EMBL" id="JAHDYR010000012">
    <property type="protein sequence ID" value="KAG9395055.1"/>
    <property type="molecule type" value="Genomic_DNA"/>
</dbReference>
<feature type="transmembrane region" description="Helical" evidence="3">
    <location>
        <begin position="152"/>
        <end position="174"/>
    </location>
</feature>
<feature type="region of interest" description="Disordered" evidence="2">
    <location>
        <begin position="1"/>
        <end position="30"/>
    </location>
</feature>
<comment type="caution">
    <text evidence="4">The sequence shown here is derived from an EMBL/GenBank/DDBJ whole genome shotgun (WGS) entry which is preliminary data.</text>
</comment>
<feature type="transmembrane region" description="Helical" evidence="3">
    <location>
        <begin position="281"/>
        <end position="305"/>
    </location>
</feature>
<dbReference type="Gene3D" id="1.20.1250.20">
    <property type="entry name" value="MFS general substrate transporter like domains"/>
    <property type="match status" value="1"/>
</dbReference>
<reference evidence="4" key="1">
    <citation type="submission" date="2021-05" db="EMBL/GenBank/DDBJ databases">
        <title>A free-living protist that lacks canonical eukaryotic 1 DNA replication and segregation systems.</title>
        <authorList>
            <person name="Salas-Leiva D.E."/>
            <person name="Tromer E.C."/>
            <person name="Curtis B.A."/>
            <person name="Jerlstrom-Hultqvist J."/>
            <person name="Kolisko M."/>
            <person name="Yi Z."/>
            <person name="Salas-Leiva J.S."/>
            <person name="Gallot-Lavallee L."/>
            <person name="Kops G.J.P.L."/>
            <person name="Archibald J.M."/>
            <person name="Simpson A.G.B."/>
            <person name="Roger A.J."/>
        </authorList>
    </citation>
    <scope>NUCLEOTIDE SEQUENCE</scope>
    <source>
        <strain evidence="4">BICM</strain>
    </source>
</reference>
<feature type="transmembrane region" description="Helical" evidence="3">
    <location>
        <begin position="311"/>
        <end position="332"/>
    </location>
</feature>
<feature type="transmembrane region" description="Helical" evidence="3">
    <location>
        <begin position="422"/>
        <end position="441"/>
    </location>
</feature>
<feature type="transmembrane region" description="Helical" evidence="3">
    <location>
        <begin position="41"/>
        <end position="65"/>
    </location>
</feature>
<accession>A0A8J6AZA3</accession>
<evidence type="ECO:0000313" key="5">
    <source>
        <dbReference type="Proteomes" id="UP000717585"/>
    </source>
</evidence>
<feature type="transmembrane region" description="Helical" evidence="3">
    <location>
        <begin position="372"/>
        <end position="391"/>
    </location>
</feature>
<dbReference type="GO" id="GO:0015293">
    <property type="term" value="F:symporter activity"/>
    <property type="evidence" value="ECO:0007669"/>
    <property type="project" value="InterPro"/>
</dbReference>